<evidence type="ECO:0000313" key="2">
    <source>
        <dbReference type="Proteomes" id="UP000255125"/>
    </source>
</evidence>
<name>A0A379IDC7_PSEFL</name>
<dbReference type="KEGG" id="pfn:HZ99_21910"/>
<dbReference type="Pfam" id="PF12487">
    <property type="entry name" value="DUF3703"/>
    <property type="match status" value="1"/>
</dbReference>
<accession>A0A379IDC7</accession>
<dbReference type="InterPro" id="IPR022172">
    <property type="entry name" value="DUF3703"/>
</dbReference>
<dbReference type="OrthoDB" id="9799416at2"/>
<dbReference type="GeneID" id="55537553"/>
<dbReference type="EMBL" id="UGUS01000002">
    <property type="protein sequence ID" value="SUD30857.1"/>
    <property type="molecule type" value="Genomic_DNA"/>
</dbReference>
<dbReference type="RefSeq" id="WP_024015047.1">
    <property type="nucleotide sequence ID" value="NZ_CP008896.1"/>
</dbReference>
<organism evidence="1 2">
    <name type="scientific">Pseudomonas fluorescens</name>
    <dbReference type="NCBI Taxonomy" id="294"/>
    <lineage>
        <taxon>Bacteria</taxon>
        <taxon>Pseudomonadati</taxon>
        <taxon>Pseudomonadota</taxon>
        <taxon>Gammaproteobacteria</taxon>
        <taxon>Pseudomonadales</taxon>
        <taxon>Pseudomonadaceae</taxon>
        <taxon>Pseudomonas</taxon>
    </lineage>
</organism>
<evidence type="ECO:0000313" key="1">
    <source>
        <dbReference type="EMBL" id="SUD30857.1"/>
    </source>
</evidence>
<sequence length="115" mass="13135">MNTALRNAIDEAFFQARTALREKAPTEAFPWLERAHILSQHMPVLHARSHWLMLRAGWQLRDYREMFGQAPRIIAAVLFSKIWVPLGNTGRARISAFAPMPVSPGLQRLFQGAKQ</sequence>
<protein>
    <submittedName>
        <fullName evidence="1">Protein of uncharacterized function (DUF3703)</fullName>
    </submittedName>
</protein>
<reference evidence="1 2" key="1">
    <citation type="submission" date="2018-06" db="EMBL/GenBank/DDBJ databases">
        <authorList>
            <consortium name="Pathogen Informatics"/>
            <person name="Doyle S."/>
        </authorList>
    </citation>
    <scope>NUCLEOTIDE SEQUENCE [LARGE SCALE GENOMIC DNA]</scope>
    <source>
        <strain evidence="1 2">NCTC10392</strain>
    </source>
</reference>
<dbReference type="AlphaFoldDB" id="A0A379IDC7"/>
<gene>
    <name evidence="1" type="ORF">NCTC10392_02783</name>
</gene>
<proteinExistence type="predicted"/>
<dbReference type="Proteomes" id="UP000255125">
    <property type="component" value="Unassembled WGS sequence"/>
</dbReference>